<keyword evidence="9 19" id="KW-0808">Transferase</keyword>
<dbReference type="Pfam" id="PF02654">
    <property type="entry name" value="CobS"/>
    <property type="match status" value="1"/>
</dbReference>
<proteinExistence type="inferred from homology"/>
<evidence type="ECO:0000256" key="5">
    <source>
        <dbReference type="ARBA" id="ARBA00013200"/>
    </source>
</evidence>
<evidence type="ECO:0000256" key="14">
    <source>
        <dbReference type="ARBA" id="ARBA00025228"/>
    </source>
</evidence>
<evidence type="ECO:0000256" key="12">
    <source>
        <dbReference type="ARBA" id="ARBA00022989"/>
    </source>
</evidence>
<comment type="subcellular location">
    <subcellularLocation>
        <location evidence="2 19">Cell membrane</location>
        <topology evidence="2 19">Multi-pass membrane protein</topology>
    </subcellularLocation>
</comment>
<evidence type="ECO:0000256" key="11">
    <source>
        <dbReference type="ARBA" id="ARBA00022842"/>
    </source>
</evidence>
<feature type="region of interest" description="Disordered" evidence="20">
    <location>
        <begin position="1"/>
        <end position="27"/>
    </location>
</feature>
<keyword evidence="12 19" id="KW-1133">Transmembrane helix</keyword>
<dbReference type="EMBL" id="FQVC01000001">
    <property type="protein sequence ID" value="SHE38014.1"/>
    <property type="molecule type" value="Genomic_DNA"/>
</dbReference>
<evidence type="ECO:0000313" key="22">
    <source>
        <dbReference type="Proteomes" id="UP000184533"/>
    </source>
</evidence>
<evidence type="ECO:0000256" key="8">
    <source>
        <dbReference type="ARBA" id="ARBA00022573"/>
    </source>
</evidence>
<evidence type="ECO:0000256" key="7">
    <source>
        <dbReference type="ARBA" id="ARBA00022475"/>
    </source>
</evidence>
<gene>
    <name evidence="19" type="primary">cobS</name>
    <name evidence="21" type="ORF">SAMN02745223_00222</name>
</gene>
<protein>
    <recommendedName>
        <fullName evidence="6 19">Adenosylcobinamide-GDP ribazoletransferase</fullName>
        <ecNumber evidence="5 19">2.7.8.26</ecNumber>
    </recommendedName>
    <alternativeName>
        <fullName evidence="16 19">Cobalamin synthase</fullName>
    </alternativeName>
    <alternativeName>
        <fullName evidence="15 19">Cobalamin-5'-phosphate synthase</fullName>
    </alternativeName>
</protein>
<evidence type="ECO:0000256" key="17">
    <source>
        <dbReference type="ARBA" id="ARBA00048623"/>
    </source>
</evidence>
<name>A0A1M4T0N6_9HYPH</name>
<feature type="transmembrane region" description="Helical" evidence="19">
    <location>
        <begin position="264"/>
        <end position="283"/>
    </location>
</feature>
<evidence type="ECO:0000256" key="13">
    <source>
        <dbReference type="ARBA" id="ARBA00023136"/>
    </source>
</evidence>
<evidence type="ECO:0000256" key="9">
    <source>
        <dbReference type="ARBA" id="ARBA00022679"/>
    </source>
</evidence>
<dbReference type="GO" id="GO:0009236">
    <property type="term" value="P:cobalamin biosynthetic process"/>
    <property type="evidence" value="ECO:0007669"/>
    <property type="project" value="UniProtKB-UniRule"/>
</dbReference>
<dbReference type="GO" id="GO:0051073">
    <property type="term" value="F:adenosylcobinamide-GDP ribazoletransferase activity"/>
    <property type="evidence" value="ECO:0007669"/>
    <property type="project" value="UniProtKB-UniRule"/>
</dbReference>
<feature type="transmembrane region" description="Helical" evidence="19">
    <location>
        <begin position="140"/>
        <end position="164"/>
    </location>
</feature>
<accession>A0A1M4T0N6</accession>
<dbReference type="Proteomes" id="UP000184533">
    <property type="component" value="Unassembled WGS sequence"/>
</dbReference>
<keyword evidence="10 19" id="KW-0812">Transmembrane</keyword>
<evidence type="ECO:0000256" key="3">
    <source>
        <dbReference type="ARBA" id="ARBA00004663"/>
    </source>
</evidence>
<evidence type="ECO:0000256" key="19">
    <source>
        <dbReference type="HAMAP-Rule" id="MF_00719"/>
    </source>
</evidence>
<dbReference type="EC" id="2.7.8.26" evidence="5 19"/>
<keyword evidence="8 19" id="KW-0169">Cobalamin biosynthesis</keyword>
<dbReference type="GO" id="GO:0008818">
    <property type="term" value="F:cobalamin 5'-phosphate synthase activity"/>
    <property type="evidence" value="ECO:0007669"/>
    <property type="project" value="UniProtKB-UniRule"/>
</dbReference>
<reference evidence="21 22" key="1">
    <citation type="submission" date="2016-11" db="EMBL/GenBank/DDBJ databases">
        <authorList>
            <person name="Jaros S."/>
            <person name="Januszkiewicz K."/>
            <person name="Wedrychowicz H."/>
        </authorList>
    </citation>
    <scope>NUCLEOTIDE SEQUENCE [LARGE SCALE GENOMIC DNA]</scope>
    <source>
        <strain evidence="21 22">DSM 17137</strain>
    </source>
</reference>
<comment type="catalytic activity">
    <reaction evidence="17 19">
        <text>alpha-ribazole + adenosylcob(III)inamide-GDP = adenosylcob(III)alamin + GMP + H(+)</text>
        <dbReference type="Rhea" id="RHEA:16049"/>
        <dbReference type="ChEBI" id="CHEBI:10329"/>
        <dbReference type="ChEBI" id="CHEBI:15378"/>
        <dbReference type="ChEBI" id="CHEBI:18408"/>
        <dbReference type="ChEBI" id="CHEBI:58115"/>
        <dbReference type="ChEBI" id="CHEBI:60487"/>
        <dbReference type="EC" id="2.7.8.26"/>
    </reaction>
</comment>
<evidence type="ECO:0000256" key="6">
    <source>
        <dbReference type="ARBA" id="ARBA00015850"/>
    </source>
</evidence>
<dbReference type="PANTHER" id="PTHR34148:SF1">
    <property type="entry name" value="ADENOSYLCOBINAMIDE-GDP RIBAZOLETRANSFERASE"/>
    <property type="match status" value="1"/>
</dbReference>
<evidence type="ECO:0000256" key="4">
    <source>
        <dbReference type="ARBA" id="ARBA00010561"/>
    </source>
</evidence>
<feature type="transmembrane region" description="Helical" evidence="19">
    <location>
        <begin position="170"/>
        <end position="188"/>
    </location>
</feature>
<evidence type="ECO:0000256" key="2">
    <source>
        <dbReference type="ARBA" id="ARBA00004651"/>
    </source>
</evidence>
<evidence type="ECO:0000256" key="18">
    <source>
        <dbReference type="ARBA" id="ARBA00049504"/>
    </source>
</evidence>
<dbReference type="UniPathway" id="UPA00148">
    <property type="reaction ID" value="UER00238"/>
</dbReference>
<dbReference type="AlphaFoldDB" id="A0A1M4T0N6"/>
<dbReference type="HAMAP" id="MF_00719">
    <property type="entry name" value="CobS"/>
    <property type="match status" value="1"/>
</dbReference>
<dbReference type="OrthoDB" id="9794626at2"/>
<comment type="pathway">
    <text evidence="3 19">Cofactor biosynthesis; adenosylcobalamin biosynthesis; adenosylcobalamin from cob(II)yrinate a,c-diamide: step 7/7.</text>
</comment>
<comment type="catalytic activity">
    <reaction evidence="18 19">
        <text>alpha-ribazole 5'-phosphate + adenosylcob(III)inamide-GDP = adenosylcob(III)alamin 5'-phosphate + GMP + H(+)</text>
        <dbReference type="Rhea" id="RHEA:23560"/>
        <dbReference type="ChEBI" id="CHEBI:15378"/>
        <dbReference type="ChEBI" id="CHEBI:57918"/>
        <dbReference type="ChEBI" id="CHEBI:58115"/>
        <dbReference type="ChEBI" id="CHEBI:60487"/>
        <dbReference type="ChEBI" id="CHEBI:60493"/>
        <dbReference type="EC" id="2.7.8.26"/>
    </reaction>
</comment>
<comment type="function">
    <text evidence="14 19">Joins adenosylcobinamide-GDP and alpha-ribazole to generate adenosylcobalamin (Ado-cobalamin). Also synthesizes adenosylcobalamin 5'-phosphate from adenosylcobinamide-GDP and alpha-ribazole 5'-phosphate.</text>
</comment>
<comment type="cofactor">
    <cofactor evidence="1 19">
        <name>Mg(2+)</name>
        <dbReference type="ChEBI" id="CHEBI:18420"/>
    </cofactor>
</comment>
<feature type="transmembrane region" description="Helical" evidence="19">
    <location>
        <begin position="91"/>
        <end position="110"/>
    </location>
</feature>
<evidence type="ECO:0000313" key="21">
    <source>
        <dbReference type="EMBL" id="SHE38014.1"/>
    </source>
</evidence>
<feature type="transmembrane region" description="Helical" evidence="19">
    <location>
        <begin position="209"/>
        <end position="226"/>
    </location>
</feature>
<evidence type="ECO:0000256" key="20">
    <source>
        <dbReference type="SAM" id="MobiDB-lite"/>
    </source>
</evidence>
<organism evidence="21 22">
    <name type="scientific">Devosia limi DSM 17137</name>
    <dbReference type="NCBI Taxonomy" id="1121477"/>
    <lineage>
        <taxon>Bacteria</taxon>
        <taxon>Pseudomonadati</taxon>
        <taxon>Pseudomonadota</taxon>
        <taxon>Alphaproteobacteria</taxon>
        <taxon>Hyphomicrobiales</taxon>
        <taxon>Devosiaceae</taxon>
        <taxon>Devosia</taxon>
    </lineage>
</organism>
<evidence type="ECO:0000256" key="15">
    <source>
        <dbReference type="ARBA" id="ARBA00032605"/>
    </source>
</evidence>
<comment type="similarity">
    <text evidence="4 19">Belongs to the CobS family.</text>
</comment>
<evidence type="ECO:0000256" key="10">
    <source>
        <dbReference type="ARBA" id="ARBA00022692"/>
    </source>
</evidence>
<sequence length="284" mass="28584">MNADGPAPLPNDAIGDAARQPSGPQAPAASLGLTADYVMALRFFSRLPSGDSPHQKPDLNRIAMALPLASVVIGIGPALLLIGVAMLGLPAYFAAALAVGAAVIVTGAMAEDALADSADGLFGGHTTERRLEIMKDSRHGTYGVAALCLFIVLRVVGIGSVAAINPLAAGAIWLAAGVTARTGALWLASVLPPARSDGAAAAAGQLSKRSFAVGVVFALILLFLLAGPPTSLFAIAVALILVVAVTTGWVAVCRRLVGGQTGDLIGALMALLEIAVLTALLLFV</sequence>
<feature type="transmembrane region" description="Helical" evidence="19">
    <location>
        <begin position="232"/>
        <end position="252"/>
    </location>
</feature>
<evidence type="ECO:0000256" key="16">
    <source>
        <dbReference type="ARBA" id="ARBA00032853"/>
    </source>
</evidence>
<evidence type="ECO:0000256" key="1">
    <source>
        <dbReference type="ARBA" id="ARBA00001946"/>
    </source>
</evidence>
<dbReference type="RefSeq" id="WP_052950677.1">
    <property type="nucleotide sequence ID" value="NZ_FQVC01000001.1"/>
</dbReference>
<dbReference type="PANTHER" id="PTHR34148">
    <property type="entry name" value="ADENOSYLCOBINAMIDE-GDP RIBAZOLETRANSFERASE"/>
    <property type="match status" value="1"/>
</dbReference>
<dbReference type="GO" id="GO:0005886">
    <property type="term" value="C:plasma membrane"/>
    <property type="evidence" value="ECO:0007669"/>
    <property type="project" value="UniProtKB-SubCell"/>
</dbReference>
<keyword evidence="7 19" id="KW-1003">Cell membrane</keyword>
<keyword evidence="13 19" id="KW-0472">Membrane</keyword>
<dbReference type="InterPro" id="IPR003805">
    <property type="entry name" value="CobS"/>
</dbReference>
<keyword evidence="11 19" id="KW-0460">Magnesium</keyword>
<feature type="transmembrane region" description="Helical" evidence="19">
    <location>
        <begin position="65"/>
        <end position="85"/>
    </location>
</feature>